<dbReference type="Pfam" id="PF13600">
    <property type="entry name" value="DUF4140"/>
    <property type="match status" value="1"/>
</dbReference>
<dbReference type="Pfam" id="PF13598">
    <property type="entry name" value="DUF4139"/>
    <property type="match status" value="1"/>
</dbReference>
<feature type="coiled-coil region" evidence="1">
    <location>
        <begin position="88"/>
        <end position="115"/>
    </location>
</feature>
<dbReference type="PANTHER" id="PTHR31005">
    <property type="entry name" value="DUF4139 DOMAIN-CONTAINING PROTEIN"/>
    <property type="match status" value="1"/>
</dbReference>
<dbReference type="PANTHER" id="PTHR31005:SF8">
    <property type="entry name" value="DUF4139 DOMAIN-CONTAINING PROTEIN"/>
    <property type="match status" value="1"/>
</dbReference>
<proteinExistence type="predicted"/>
<feature type="domain" description="DUF4140" evidence="3">
    <location>
        <begin position="20"/>
        <end position="118"/>
    </location>
</feature>
<sequence>MVNPEIPSVRKIVTSQIVAVTVYSDKALVTRSSIVSLTGQEKELVITPLPDIVETESVRVSGKGKVAVRLLEVRCDRIFSTEPIAAKVAQLTQQIQQLEAEWQHLQAQVDALALQSSFIQGLREKTEEQFSISLARKNLNLSETLDFVNFLGSQYTEYAIATAECKTRQQQLDKQLQALRQQLQTIQTPHPKESLSLSVGIEPAGAGEFELEVSYLVSRASWTPLYDVRVSSTSNVVNLGYLAEVTQSTGEDWLGVALTLSTAKPGLGTLPPKLEPWYIDIPIPRQYGYVMTAAPMRARNQLGAAEADTAMPTPAPGSGEVQEDIVAETVIAEVSREGSVVTFKLSSSANIPSDGTPHKTTIFDDDFPCSFNYIAMPRLVSFAYLQAKVKNSSEGATLLPGKANIYRDDIFVGTTQLENIAPGQEFKVNLGIDEGLKIERELVERQVEKKLIGNNRRITYAYRLLITNLLNQPATLKLTEQLPVSRNEQIKVRLTRSNPSIQLGEMGILEWDLMIPAQGKQEIYYQFIVEHPPNLTVVGLDV</sequence>
<organism evidence="4 5">
    <name type="scientific">Fischerella muscicola CCMEE 5323</name>
    <dbReference type="NCBI Taxonomy" id="2019572"/>
    <lineage>
        <taxon>Bacteria</taxon>
        <taxon>Bacillati</taxon>
        <taxon>Cyanobacteriota</taxon>
        <taxon>Cyanophyceae</taxon>
        <taxon>Nostocales</taxon>
        <taxon>Hapalosiphonaceae</taxon>
        <taxon>Fischerella</taxon>
    </lineage>
</organism>
<evidence type="ECO:0000259" key="3">
    <source>
        <dbReference type="Pfam" id="PF13600"/>
    </source>
</evidence>
<dbReference type="InterPro" id="IPR037291">
    <property type="entry name" value="DUF4139"/>
</dbReference>
<keyword evidence="5" id="KW-1185">Reference proteome</keyword>
<dbReference type="Proteomes" id="UP000235036">
    <property type="component" value="Unassembled WGS sequence"/>
</dbReference>
<gene>
    <name evidence="4" type="ORF">CEN44_24665</name>
</gene>
<dbReference type="InterPro" id="IPR011935">
    <property type="entry name" value="CHP02231"/>
</dbReference>
<keyword evidence="1" id="KW-0175">Coiled coil</keyword>
<dbReference type="RefSeq" id="WP_016865002.1">
    <property type="nucleotide sequence ID" value="NZ_CAWNVR010000730.1"/>
</dbReference>
<evidence type="ECO:0008006" key="6">
    <source>
        <dbReference type="Google" id="ProtNLM"/>
    </source>
</evidence>
<accession>A0A2N6JWJ3</accession>
<comment type="caution">
    <text evidence="4">The sequence shown here is derived from an EMBL/GenBank/DDBJ whole genome shotgun (WGS) entry which is preliminary data.</text>
</comment>
<name>A0A2N6JWJ3_FISMU</name>
<reference evidence="4 5" key="1">
    <citation type="submission" date="2017-08" db="EMBL/GenBank/DDBJ databases">
        <title>Genomes of Fischerella (Mastigocladus) sp. strains.</title>
        <authorList>
            <person name="Miller S.R."/>
        </authorList>
    </citation>
    <scope>NUCLEOTIDE SEQUENCE [LARGE SCALE GENOMIC DNA]</scope>
    <source>
        <strain evidence="4 5">CCMEE 5323</strain>
    </source>
</reference>
<protein>
    <recommendedName>
        <fullName evidence="6">Mucoidy inhibitor MuiA family protein</fullName>
    </recommendedName>
</protein>
<dbReference type="AlphaFoldDB" id="A0A2N6JWJ3"/>
<evidence type="ECO:0000259" key="2">
    <source>
        <dbReference type="Pfam" id="PF13598"/>
    </source>
</evidence>
<dbReference type="NCBIfam" id="TIGR02231">
    <property type="entry name" value="mucoidy inhibitor MuiA family protein"/>
    <property type="match status" value="1"/>
</dbReference>
<evidence type="ECO:0000313" key="4">
    <source>
        <dbReference type="EMBL" id="PLZ84492.1"/>
    </source>
</evidence>
<feature type="domain" description="DUF4139" evidence="2">
    <location>
        <begin position="211"/>
        <end position="532"/>
    </location>
</feature>
<dbReference type="InterPro" id="IPR025554">
    <property type="entry name" value="DUF4140"/>
</dbReference>
<evidence type="ECO:0000313" key="5">
    <source>
        <dbReference type="Proteomes" id="UP000235036"/>
    </source>
</evidence>
<dbReference type="EMBL" id="NRQW01000588">
    <property type="protein sequence ID" value="PLZ84492.1"/>
    <property type="molecule type" value="Genomic_DNA"/>
</dbReference>
<evidence type="ECO:0000256" key="1">
    <source>
        <dbReference type="SAM" id="Coils"/>
    </source>
</evidence>